<dbReference type="AlphaFoldDB" id="A0A073K2Z8"/>
<evidence type="ECO:0000313" key="31">
    <source>
        <dbReference type="EMBL" id="OYT02077.1"/>
    </source>
</evidence>
<dbReference type="EC" id="2.4.2.8" evidence="16"/>
<dbReference type="EMBL" id="WJMZ01000010">
    <property type="protein sequence ID" value="MRG84413.1"/>
    <property type="molecule type" value="Genomic_DNA"/>
</dbReference>
<evidence type="ECO:0000313" key="30">
    <source>
        <dbReference type="EMBL" id="OYS93841.1"/>
    </source>
</evidence>
<dbReference type="InterPro" id="IPR050408">
    <property type="entry name" value="HGPRT"/>
</dbReference>
<dbReference type="EMBL" id="CP041676">
    <property type="protein sequence ID" value="QDR71865.1"/>
    <property type="molecule type" value="Genomic_DNA"/>
</dbReference>
<dbReference type="GO" id="GO:0004422">
    <property type="term" value="F:hypoxanthine phosphoribosyltransferase activity"/>
    <property type="evidence" value="ECO:0007669"/>
    <property type="project" value="InterPro"/>
</dbReference>
<dbReference type="EMBL" id="MWVS01000024">
    <property type="protein sequence ID" value="OPG89179.1"/>
    <property type="molecule type" value="Genomic_DNA"/>
</dbReference>
<dbReference type="SUPFAM" id="SSF53271">
    <property type="entry name" value="PRTase-like"/>
    <property type="match status" value="1"/>
</dbReference>
<evidence type="ECO:0000313" key="29">
    <source>
        <dbReference type="EMBL" id="OYS71163.1"/>
    </source>
</evidence>
<evidence type="ECO:0000313" key="37">
    <source>
        <dbReference type="Proteomes" id="UP000027731"/>
    </source>
</evidence>
<evidence type="ECO:0000256" key="1">
    <source>
        <dbReference type="ARBA" id="ARBA00001946"/>
    </source>
</evidence>
<dbReference type="Proteomes" id="UP000470878">
    <property type="component" value="Unassembled WGS sequence"/>
</dbReference>
<evidence type="ECO:0000313" key="47">
    <source>
        <dbReference type="Proteomes" id="UP000245866"/>
    </source>
</evidence>
<reference evidence="36" key="16">
    <citation type="submission" date="2019-04" db="EMBL/GenBank/DDBJ databases">
        <authorList>
            <person name="Bisanz J.E."/>
            <person name="Chagwedera N.D."/>
            <person name="Chawla A."/>
            <person name="Turnbaugh P.J."/>
        </authorList>
    </citation>
    <scope>NUCLEOTIDE SEQUENCE</scope>
    <source>
        <strain evidence="36">I8-5</strain>
    </source>
</reference>
<evidence type="ECO:0000313" key="35">
    <source>
        <dbReference type="EMBL" id="RMX25035.1"/>
    </source>
</evidence>
<dbReference type="EMBL" id="WJND01000014">
    <property type="protein sequence ID" value="MRG90009.1"/>
    <property type="molecule type" value="Genomic_DNA"/>
</dbReference>
<proteinExistence type="inferred from homology"/>
<gene>
    <name evidence="20" type="primary">hpt</name>
    <name evidence="18" type="synonym">hprT</name>
    <name evidence="26" type="ORF">B5D07_01615</name>
    <name evidence="28" type="ORF">BHL82_05460</name>
    <name evidence="27" type="ORF">BHL83_01830</name>
    <name evidence="25" type="ORF">BJI45_06585</name>
    <name evidence="35" type="ORF">C5O77_07095</name>
    <name evidence="29" type="ORF">CBF96_00540</name>
    <name evidence="30" type="ORF">CBG15_05975</name>
    <name evidence="31" type="ORF">CBG21_08955</name>
    <name evidence="32" type="ORF">DB325_08160</name>
    <name evidence="33" type="ORF">DKZ23_04620</name>
    <name evidence="36" type="ORF">E5F87_08475</name>
    <name evidence="34" type="ORF">FOD75_01435</name>
    <name evidence="21" type="ORF">GIX76_08455</name>
    <name evidence="23" type="ORF">GIX77_09150</name>
    <name evidence="20" type="ORF">GIX80_08480</name>
    <name evidence="22" type="ORF">GIX81_01360</name>
    <name evidence="24" type="ORF">HF865_06745</name>
    <name evidence="19" type="ORF">LR3_09025</name>
    <name evidence="18" type="ORF">LWHH1689_0312</name>
</gene>
<dbReference type="Proteomes" id="UP000216681">
    <property type="component" value="Unassembled WGS sequence"/>
</dbReference>
<protein>
    <recommendedName>
        <fullName evidence="16">Hypoxanthine phosphoribosyltransferase</fullName>
        <ecNumber evidence="16">2.4.2.8</ecNumber>
    </recommendedName>
</protein>
<evidence type="ECO:0000256" key="6">
    <source>
        <dbReference type="ARBA" id="ARBA00008391"/>
    </source>
</evidence>
<dbReference type="Proteomes" id="UP000215747">
    <property type="component" value="Unassembled WGS sequence"/>
</dbReference>
<dbReference type="PANTHER" id="PTHR43340:SF1">
    <property type="entry name" value="HYPOXANTHINE PHOSPHORIBOSYLTRANSFERASE"/>
    <property type="match status" value="1"/>
</dbReference>
<organism evidence="19 37">
    <name type="scientific">Limosilactobacillus reuteri</name>
    <name type="common">Lactobacillus reuteri</name>
    <dbReference type="NCBI Taxonomy" id="1598"/>
    <lineage>
        <taxon>Bacteria</taxon>
        <taxon>Bacillati</taxon>
        <taxon>Bacillota</taxon>
        <taxon>Bacilli</taxon>
        <taxon>Lactobacillales</taxon>
        <taxon>Lactobacillaceae</taxon>
        <taxon>Limosilactobacillus</taxon>
    </lineage>
</organism>
<keyword evidence="7 16" id="KW-0963">Cytoplasm</keyword>
<keyword evidence="8 16" id="KW-0328">Glycosyltransferase</keyword>
<dbReference type="CDD" id="cd06223">
    <property type="entry name" value="PRTases_typeI"/>
    <property type="match status" value="1"/>
</dbReference>
<evidence type="ECO:0000313" key="39">
    <source>
        <dbReference type="Proteomes" id="UP000189795"/>
    </source>
</evidence>
<evidence type="ECO:0000313" key="26">
    <source>
        <dbReference type="EMBL" id="OPG89179.1"/>
    </source>
</evidence>
<comment type="pathway">
    <text evidence="5">Purine metabolism; GMP biosynthesis via salvage pathway; GMP from guanine: step 1/1.</text>
</comment>
<dbReference type="Proteomes" id="UP000297521">
    <property type="component" value="Unassembled WGS sequence"/>
</dbReference>
<dbReference type="EMBL" id="JABAFN010000023">
    <property type="protein sequence ID" value="NME22390.1"/>
    <property type="molecule type" value="Genomic_DNA"/>
</dbReference>
<reference evidence="42 43" key="8">
    <citation type="submission" date="2017-09" db="EMBL/GenBank/DDBJ databases">
        <title>Tripartite evolution among Lactobacillus johnsonii, Lactobacillus taiwanensis, Lactobacillus reuteri and their rodent host.</title>
        <authorList>
            <person name="Wang T."/>
            <person name="Knowles S."/>
            <person name="Cheng C."/>
        </authorList>
    </citation>
    <scope>NUCLEOTIDE SEQUENCE [LARGE SCALE GENOMIC DNA]</scope>
    <source>
        <strain evidence="31 43">103v</strain>
        <strain evidence="30 44">105n</strain>
        <strain evidence="29 42">114h</strain>
    </source>
</reference>
<dbReference type="Proteomes" id="UP000027731">
    <property type="component" value="Unassembled WGS sequence"/>
</dbReference>
<dbReference type="FunFam" id="3.40.50.2020:FF:000006">
    <property type="entry name" value="Hypoxanthine phosphoribosyltransferase"/>
    <property type="match status" value="1"/>
</dbReference>
<reference evidence="35 48" key="11">
    <citation type="journal article" date="2018" name="J Appl Environ Microbiol">
        <title>The gut symbionts Lactobacillus reuteri R2lc and 2010 encode a polyketide synthase cluster that activates the mammalian aryl-hydrocarbon receptor.</title>
        <authorList>
            <person name="Ozcam M."/>
            <person name="Roos S."/>
            <person name="Van Pijkeren J.P."/>
        </authorList>
    </citation>
    <scope>NUCLEOTIDE SEQUENCE [LARGE SCALE GENOMIC DNA]</scope>
    <source>
        <strain evidence="35 48">R2lc</strain>
    </source>
</reference>
<evidence type="ECO:0000313" key="40">
    <source>
        <dbReference type="Proteomes" id="UP000194219"/>
    </source>
</evidence>
<comment type="catalytic activity">
    <reaction evidence="14">
        <text>GMP + diphosphate = guanine + 5-phospho-alpha-D-ribose 1-diphosphate</text>
        <dbReference type="Rhea" id="RHEA:25424"/>
        <dbReference type="ChEBI" id="CHEBI:16235"/>
        <dbReference type="ChEBI" id="CHEBI:33019"/>
        <dbReference type="ChEBI" id="CHEBI:58017"/>
        <dbReference type="ChEBI" id="CHEBI:58115"/>
        <dbReference type="EC" id="2.4.2.8"/>
    </reaction>
    <physiologicalReaction direction="right-to-left" evidence="14">
        <dbReference type="Rhea" id="RHEA:25426"/>
    </physiologicalReaction>
</comment>
<dbReference type="Proteomes" id="UP000216122">
    <property type="component" value="Unassembled WGS sequence"/>
</dbReference>
<dbReference type="Proteomes" id="UP000316394">
    <property type="component" value="Chromosome"/>
</dbReference>
<dbReference type="EMBL" id="QGHS01000042">
    <property type="protein sequence ID" value="PWT47375.1"/>
    <property type="molecule type" value="Genomic_DNA"/>
</dbReference>
<evidence type="ECO:0000256" key="4">
    <source>
        <dbReference type="ARBA" id="ARBA00004669"/>
    </source>
</evidence>
<dbReference type="InterPro" id="IPR029057">
    <property type="entry name" value="PRTase-like"/>
</dbReference>
<dbReference type="GO" id="GO:0000166">
    <property type="term" value="F:nucleotide binding"/>
    <property type="evidence" value="ECO:0007669"/>
    <property type="project" value="UniProtKB-KW"/>
</dbReference>
<comment type="subcellular location">
    <subcellularLocation>
        <location evidence="3 16">Cytoplasm</location>
    </subcellularLocation>
</comment>
<evidence type="ECO:0000256" key="15">
    <source>
        <dbReference type="ARBA" id="ARBA00049402"/>
    </source>
</evidence>
<evidence type="ECO:0000313" key="27">
    <source>
        <dbReference type="EMBL" id="OTA82723.1"/>
    </source>
</evidence>
<dbReference type="NCBIfam" id="TIGR01203">
    <property type="entry name" value="HGPRTase"/>
    <property type="match status" value="1"/>
</dbReference>
<keyword evidence="12 16" id="KW-0547">Nucleotide-binding</keyword>
<evidence type="ECO:0000256" key="12">
    <source>
        <dbReference type="ARBA" id="ARBA00022741"/>
    </source>
</evidence>
<evidence type="ECO:0000313" key="22">
    <source>
        <dbReference type="EMBL" id="MRH08124.1"/>
    </source>
</evidence>
<dbReference type="Pfam" id="PF00156">
    <property type="entry name" value="Pribosyltran"/>
    <property type="match status" value="1"/>
</dbReference>
<evidence type="ECO:0000313" key="43">
    <source>
        <dbReference type="Proteomes" id="UP000216122"/>
    </source>
</evidence>
<dbReference type="Proteomes" id="UP000441557">
    <property type="component" value="Unassembled WGS sequence"/>
</dbReference>
<evidence type="ECO:0000256" key="7">
    <source>
        <dbReference type="ARBA" id="ARBA00022490"/>
    </source>
</evidence>
<dbReference type="Proteomes" id="UP000460207">
    <property type="component" value="Unassembled WGS sequence"/>
</dbReference>
<evidence type="ECO:0000313" key="52">
    <source>
        <dbReference type="Proteomes" id="UP000470878"/>
    </source>
</evidence>
<dbReference type="UniPathway" id="UPA00591">
    <property type="reaction ID" value="UER00648"/>
</dbReference>
<reference evidence="27 40" key="3">
    <citation type="submission" date="2016-09" db="EMBL/GenBank/DDBJ databases">
        <title>Lactobacillus reuteri KLR3006, genome sequencing and assembly.</title>
        <authorList>
            <person name="Lee J.-Y."/>
            <person name="Kim E.B."/>
            <person name="Choi Y.-J."/>
        </authorList>
    </citation>
    <scope>NUCLEOTIDE SEQUENCE [LARGE SCALE GENOMIC DNA]</scope>
    <source>
        <strain evidence="27 40">KLR3006</strain>
    </source>
</reference>
<keyword evidence="11 16" id="KW-0660">Purine salvage</keyword>
<evidence type="ECO:0000313" key="38">
    <source>
        <dbReference type="Proteomes" id="UP000184174"/>
    </source>
</evidence>
<dbReference type="EMBL" id="CP027805">
    <property type="protein sequence ID" value="AWD61672.1"/>
    <property type="molecule type" value="Genomic_DNA"/>
</dbReference>
<dbReference type="RefSeq" id="WP_003665656.1">
    <property type="nucleotide sequence ID" value="NZ_CABFNG010000029.1"/>
</dbReference>
<reference evidence="26 39" key="5">
    <citation type="submission" date="2017-03" db="EMBL/GenBank/DDBJ databases">
        <title>Antibiotic resistance of probiotic microorganisms.</title>
        <authorList>
            <person name="Sanudo A.I."/>
            <person name="Olivares M."/>
            <person name="Banuelos O."/>
        </authorList>
    </citation>
    <scope>NUCLEOTIDE SEQUENCE [LARGE SCALE GENOMIC DNA]</scope>
    <source>
        <strain evidence="26 39">CECT8605</strain>
    </source>
</reference>
<feature type="domain" description="Phosphoribosyltransferase" evidence="17">
    <location>
        <begin position="16"/>
        <end position="160"/>
    </location>
</feature>
<dbReference type="EMBL" id="NGPX01000024">
    <property type="protein sequence ID" value="OYS93841.1"/>
    <property type="molecule type" value="Genomic_DNA"/>
</dbReference>
<reference evidence="33 47" key="9">
    <citation type="journal article" date="2018" name="Front. Microbiol.">
        <title>Comparative Genomics of the Herbivore Gut Symbiont Lactobacillus reuteri Reveals Genetic Diversity and Lifestyle Adaptation.</title>
        <authorList>
            <person name="Zhao J."/>
        </authorList>
    </citation>
    <scope>NUCLEOTIDE SEQUENCE [LARGE SCALE GENOMIC DNA]</scope>
    <source>
        <strain evidence="33 47">LR12</strain>
    </source>
</reference>
<reference evidence="25 38" key="4">
    <citation type="submission" date="2016-10" db="EMBL/GenBank/DDBJ databases">
        <title>Genome sequence of Lactobacillus reuteri 121, a source of glucan and fructan exopolysaccharides.</title>
        <authorList>
            <person name="Gangoiti J."/>
            <person name="Lammerts Van Bueren A."/>
            <person name="Dijkhuizen L."/>
        </authorList>
    </citation>
    <scope>NUCLEOTIDE SEQUENCE [LARGE SCALE GENOMIC DNA]</scope>
    <source>
        <strain evidence="25 38">121</strain>
    </source>
</reference>
<evidence type="ECO:0000313" key="25">
    <source>
        <dbReference type="EMBL" id="OJI10256.1"/>
    </source>
</evidence>
<reference evidence="18 46" key="12">
    <citation type="submission" date="2018-03" db="EMBL/GenBank/DDBJ databases">
        <title>Complete Genome Sequence of the Chinese traditional Highland Barley wine Isolate Lactobacillus reuteri WHH1689.</title>
        <authorList>
            <person name="Chen S."/>
            <person name="Chen L."/>
            <person name="Chen L."/>
            <person name="Li Y."/>
        </authorList>
    </citation>
    <scope>NUCLEOTIDE SEQUENCE [LARGE SCALE GENOMIC DNA]</scope>
    <source>
        <strain evidence="18 46">WHH1689</strain>
    </source>
</reference>
<comment type="pathway">
    <text evidence="4 16">Purine metabolism; IMP biosynthesis via salvage pathway; IMP from hypoxanthine: step 1/1.</text>
</comment>
<name>A0A073K2Z8_LIMRT</name>
<evidence type="ECO:0000256" key="2">
    <source>
        <dbReference type="ARBA" id="ARBA00002049"/>
    </source>
</evidence>
<evidence type="ECO:0000313" key="44">
    <source>
        <dbReference type="Proteomes" id="UP000216681"/>
    </source>
</evidence>
<dbReference type="Proteomes" id="UP000244083">
    <property type="component" value="Unassembled WGS sequence"/>
</dbReference>
<dbReference type="EMBL" id="MIMU01000083">
    <property type="protein sequence ID" value="OTA85513.1"/>
    <property type="molecule type" value="Genomic_DNA"/>
</dbReference>
<dbReference type="GO" id="GO:0046100">
    <property type="term" value="P:hypoxanthine metabolic process"/>
    <property type="evidence" value="ECO:0007669"/>
    <property type="project" value="TreeGrafter"/>
</dbReference>
<dbReference type="Proteomes" id="UP000184174">
    <property type="component" value="Unassembled WGS sequence"/>
</dbReference>
<comment type="similarity">
    <text evidence="6 16">Belongs to the purine/pyrimidine phosphoribosyltransferase family.</text>
</comment>
<evidence type="ECO:0000313" key="45">
    <source>
        <dbReference type="Proteomes" id="UP000244083"/>
    </source>
</evidence>
<dbReference type="EMBL" id="NGPL01000009">
    <property type="protein sequence ID" value="OYS71163.1"/>
    <property type="molecule type" value="Genomic_DNA"/>
</dbReference>
<evidence type="ECO:0000313" key="51">
    <source>
        <dbReference type="Proteomes" id="UP000460207"/>
    </source>
</evidence>
<reference evidence="36" key="15">
    <citation type="journal article" date="2019" name="Cell Metab.">
        <title>Nutrient sensing in CD11c cells alters the gut microbiome to regulate food intake and body mass.</title>
        <authorList>
            <person name="Chagwedera N.D."/>
            <person name="Ang Q.Y."/>
            <person name="Bisanz J.E."/>
            <person name="Leong Y.A."/>
            <person name="Ganeshan K."/>
            <person name="Cai J."/>
            <person name="Patterson A.D."/>
            <person name="Turnbaugh P.J."/>
            <person name="Chawla A."/>
        </authorList>
    </citation>
    <scope>NUCLEOTIDE SEQUENCE</scope>
    <source>
        <strain evidence="36">I8-5</strain>
    </source>
</reference>
<dbReference type="UniPathway" id="UPA00909">
    <property type="reaction ID" value="UER00887"/>
</dbReference>
<accession>A0A073K2Z8</accession>
<dbReference type="Proteomes" id="UP000276940">
    <property type="component" value="Unassembled WGS sequence"/>
</dbReference>
<evidence type="ECO:0000256" key="8">
    <source>
        <dbReference type="ARBA" id="ARBA00022676"/>
    </source>
</evidence>
<dbReference type="EMBL" id="SRKR01000016">
    <property type="protein sequence ID" value="TGB10127.1"/>
    <property type="molecule type" value="Genomic_DNA"/>
</dbReference>
<evidence type="ECO:0000313" key="21">
    <source>
        <dbReference type="EMBL" id="MRG90009.1"/>
    </source>
</evidence>
<dbReference type="InterPro" id="IPR000836">
    <property type="entry name" value="PRTase_dom"/>
</dbReference>
<keyword evidence="10 16" id="KW-0479">Metal-binding</keyword>
<keyword evidence="13 16" id="KW-0460">Magnesium</keyword>
<evidence type="ECO:0000313" key="18">
    <source>
        <dbReference type="EMBL" id="AWD61672.1"/>
    </source>
</evidence>
<evidence type="ECO:0000256" key="9">
    <source>
        <dbReference type="ARBA" id="ARBA00022679"/>
    </source>
</evidence>
<dbReference type="Proteomes" id="UP000194286">
    <property type="component" value="Unassembled WGS sequence"/>
</dbReference>
<dbReference type="Proteomes" id="UP000587270">
    <property type="component" value="Unassembled WGS sequence"/>
</dbReference>
<dbReference type="EMBL" id="MKQH01000014">
    <property type="protein sequence ID" value="OJI10256.1"/>
    <property type="molecule type" value="Genomic_DNA"/>
</dbReference>
<dbReference type="GO" id="GO:0000287">
    <property type="term" value="F:magnesium ion binding"/>
    <property type="evidence" value="ECO:0007669"/>
    <property type="project" value="TreeGrafter"/>
</dbReference>
<dbReference type="OrthoDB" id="9802824at2"/>
<evidence type="ECO:0000259" key="17">
    <source>
        <dbReference type="Pfam" id="PF00156"/>
    </source>
</evidence>
<evidence type="ECO:0000313" key="24">
    <source>
        <dbReference type="EMBL" id="NME22390.1"/>
    </source>
</evidence>
<dbReference type="GO" id="GO:0052657">
    <property type="term" value="F:guanine phosphoribosyltransferase activity"/>
    <property type="evidence" value="ECO:0007669"/>
    <property type="project" value="UniProtKB-ARBA"/>
</dbReference>
<evidence type="ECO:0000256" key="14">
    <source>
        <dbReference type="ARBA" id="ARBA00048811"/>
    </source>
</evidence>
<reference evidence="24 54" key="19">
    <citation type="submission" date="2020-04" db="EMBL/GenBank/DDBJ databases">
        <authorList>
            <person name="Hitch T.C.A."/>
            <person name="Wylensek D."/>
            <person name="Clavel T."/>
        </authorList>
    </citation>
    <scope>NUCLEOTIDE SEQUENCE [LARGE SCALE GENOMIC DNA]</scope>
    <source>
        <strain evidence="24 54">WCA-386-APC-4I</strain>
    </source>
</reference>
<evidence type="ECO:0000313" key="50">
    <source>
        <dbReference type="Proteomes" id="UP000441557"/>
    </source>
</evidence>
<dbReference type="GO" id="GO:0006166">
    <property type="term" value="P:purine ribonucleoside salvage"/>
    <property type="evidence" value="ECO:0007669"/>
    <property type="project" value="UniProtKB-KW"/>
</dbReference>
<reference evidence="28 41" key="2">
    <citation type="submission" date="2016-09" db="EMBL/GenBank/DDBJ databases">
        <title>Lactobacillus reuteri KLR3005, genome sequencing and assembly.</title>
        <authorList>
            <person name="Lee J.-Y."/>
            <person name="Kim E.B."/>
            <person name="Choi Y.-J."/>
        </authorList>
    </citation>
    <scope>NUCLEOTIDE SEQUENCE [LARGE SCALE GENOMIC DNA]</scope>
    <source>
        <strain evidence="28 41">KLR3005</strain>
    </source>
</reference>
<evidence type="ECO:0000313" key="41">
    <source>
        <dbReference type="Proteomes" id="UP000194286"/>
    </source>
</evidence>
<evidence type="ECO:0000313" key="54">
    <source>
        <dbReference type="Proteomes" id="UP000587270"/>
    </source>
</evidence>
<dbReference type="Proteomes" id="UP000194219">
    <property type="component" value="Unassembled WGS sequence"/>
</dbReference>
<reference evidence="29" key="7">
    <citation type="submission" date="2017-05" db="EMBL/GenBank/DDBJ databases">
        <authorList>
            <person name="Song R."/>
            <person name="Chenine A.L."/>
            <person name="Ruprecht R.M."/>
        </authorList>
    </citation>
    <scope>NUCLEOTIDE SEQUENCE [LARGE SCALE GENOMIC DNA]</scope>
    <source>
        <strain evidence="31">103v</strain>
        <strain evidence="29">114h</strain>
    </source>
</reference>
<reference evidence="42 43" key="6">
    <citation type="submission" date="2017-05" db="EMBL/GenBank/DDBJ databases">
        <authorList>
            <person name="Lin X.B."/>
            <person name="Stothard P."/>
            <person name="Tasseva G."/>
            <person name="Walter J."/>
        </authorList>
    </citation>
    <scope>NUCLEOTIDE SEQUENCE [LARGE SCALE GENOMIC DNA]</scope>
    <source>
        <strain evidence="43">103v</strain>
        <strain evidence="30 44">105n</strain>
        <strain evidence="42">114h</strain>
    </source>
</reference>
<dbReference type="GO" id="GO:0006178">
    <property type="term" value="P:guanine salvage"/>
    <property type="evidence" value="ECO:0007669"/>
    <property type="project" value="TreeGrafter"/>
</dbReference>
<dbReference type="GeneID" id="77190472"/>
<evidence type="ECO:0000313" key="42">
    <source>
        <dbReference type="Proteomes" id="UP000215747"/>
    </source>
</evidence>
<comment type="catalytic activity">
    <reaction evidence="15">
        <text>IMP + diphosphate = hypoxanthine + 5-phospho-alpha-D-ribose 1-diphosphate</text>
        <dbReference type="Rhea" id="RHEA:17973"/>
        <dbReference type="ChEBI" id="CHEBI:17368"/>
        <dbReference type="ChEBI" id="CHEBI:33019"/>
        <dbReference type="ChEBI" id="CHEBI:58017"/>
        <dbReference type="ChEBI" id="CHEBI:58053"/>
        <dbReference type="EC" id="2.4.2.8"/>
    </reaction>
    <physiologicalReaction direction="right-to-left" evidence="15">
        <dbReference type="Rhea" id="RHEA:17975"/>
    </physiologicalReaction>
</comment>
<evidence type="ECO:0000313" key="49">
    <source>
        <dbReference type="Proteomes" id="UP000316394"/>
    </source>
</evidence>
<evidence type="ECO:0000313" key="36">
    <source>
        <dbReference type="EMBL" id="TGB10127.1"/>
    </source>
</evidence>
<dbReference type="InterPro" id="IPR005904">
    <property type="entry name" value="Hxn_phspho_trans"/>
</dbReference>
<evidence type="ECO:0000313" key="28">
    <source>
        <dbReference type="EMBL" id="OTA85513.1"/>
    </source>
</evidence>
<dbReference type="EMBL" id="NGQC01000066">
    <property type="protein sequence ID" value="OYT02077.1"/>
    <property type="molecule type" value="Genomic_DNA"/>
</dbReference>
<reference evidence="50 51" key="18">
    <citation type="submission" date="2019-11" db="EMBL/GenBank/DDBJ databases">
        <title>Draft genome sequence of 12 host-associated Lactobacillus reuteri rodent strains.</title>
        <authorList>
            <person name="Zhang S."/>
            <person name="Ozcam M."/>
            <person name="Van Pijkeren J.P."/>
        </authorList>
    </citation>
    <scope>NUCLEOTIDE SEQUENCE [LARGE SCALE GENOMIC DNA]</scope>
    <source>
        <strain evidence="23 52">CR</strain>
        <strain evidence="20 50">L1604-1</strain>
        <strain evidence="22 53">Lr4020</strain>
        <strain evidence="21 51">N4I</strain>
    </source>
</reference>
<keyword evidence="9 16" id="KW-0808">Transferase</keyword>
<dbReference type="GO" id="GO:0032264">
    <property type="term" value="P:IMP salvage"/>
    <property type="evidence" value="ECO:0007669"/>
    <property type="project" value="UniProtKB-UniPathway"/>
</dbReference>
<reference evidence="45" key="13">
    <citation type="submission" date="2018-04" db="EMBL/GenBank/DDBJ databases">
        <title>Draft Genome Sequences of 10 Lactobacillus Species from 22 Commercial Probiotic Products.</title>
        <authorList>
            <person name="Gangiredla J."/>
            <person name="Barnaba T.J."/>
            <person name="Mammel M.K."/>
            <person name="Lacher D.W."/>
            <person name="Elkins C.A."/>
            <person name="Lampel K.A."/>
            <person name="Whitehouse C.A."/>
            <person name="Tartera C."/>
        </authorList>
    </citation>
    <scope>NUCLEOTIDE SEQUENCE [LARGE SCALE GENOMIC DNA]</scope>
    <source>
        <strain evidence="45">DS12_10</strain>
    </source>
</reference>
<dbReference type="Proteomes" id="UP000189795">
    <property type="component" value="Unassembled WGS sequence"/>
</dbReference>
<evidence type="ECO:0000256" key="10">
    <source>
        <dbReference type="ARBA" id="ARBA00022723"/>
    </source>
</evidence>
<evidence type="ECO:0000313" key="20">
    <source>
        <dbReference type="EMBL" id="MRG84413.1"/>
    </source>
</evidence>
<reference evidence="19 37" key="1">
    <citation type="submission" date="2014-06" db="EMBL/GenBank/DDBJ databases">
        <title>Genetic determinant of reutericyclin biosynthesis of Lactobacillus reuteri.</title>
        <authorList>
            <person name="Lin X."/>
            <person name="Duar R."/>
            <person name="Walter J."/>
            <person name="Gaenzle M."/>
        </authorList>
    </citation>
    <scope>NUCLEOTIDE SEQUENCE [LARGE SCALE GENOMIC DNA]</scope>
    <source>
        <strain evidence="19 37">LTH2584</strain>
    </source>
</reference>
<evidence type="ECO:0000313" key="19">
    <source>
        <dbReference type="EMBL" id="KEK16205.1"/>
    </source>
</evidence>
<comment type="function">
    <text evidence="2">Purine salvage pathway enzyme that catalyzes the transfer of the ribosyl-5-phosphate group from 5-phospho-alpha-D-ribose 1-diphosphate (PRPP) to the N9 position of the 6-oxopurines hypoxanthine and guanine to form the corresponding ribonucleotides IMP (inosine 5'-monophosphate) and GMP (guanosine 5'-monophosphate), with the release of PPi.</text>
</comment>
<evidence type="ECO:0000313" key="33">
    <source>
        <dbReference type="EMBL" id="PWT47375.1"/>
    </source>
</evidence>
<comment type="cofactor">
    <cofactor evidence="1 16">
        <name>Mg(2+)</name>
        <dbReference type="ChEBI" id="CHEBI:18420"/>
    </cofactor>
</comment>
<evidence type="ECO:0000313" key="32">
    <source>
        <dbReference type="EMBL" id="PTV03341.1"/>
    </source>
</evidence>
<reference evidence="33" key="14">
    <citation type="submission" date="2018-05" db="EMBL/GenBank/DDBJ databases">
        <authorList>
            <person name="Lanie J.A."/>
            <person name="Ng W.-L."/>
            <person name="Kazmierczak K.M."/>
            <person name="Andrzejewski T.M."/>
            <person name="Davidsen T.M."/>
            <person name="Wayne K.J."/>
            <person name="Tettelin H."/>
            <person name="Glass J.I."/>
            <person name="Rusch D."/>
            <person name="Podicherti R."/>
            <person name="Tsui H.-C.T."/>
            <person name="Winkler M.E."/>
        </authorList>
    </citation>
    <scope>NUCLEOTIDE SEQUENCE</scope>
    <source>
        <strain evidence="33">LR12</strain>
    </source>
</reference>
<dbReference type="GO" id="GO:0005829">
    <property type="term" value="C:cytosol"/>
    <property type="evidence" value="ECO:0007669"/>
    <property type="project" value="TreeGrafter"/>
</dbReference>
<dbReference type="EMBL" id="WJMX01000018">
    <property type="protein sequence ID" value="MRH80927.1"/>
    <property type="molecule type" value="Genomic_DNA"/>
</dbReference>
<evidence type="ECO:0000256" key="13">
    <source>
        <dbReference type="ARBA" id="ARBA00022842"/>
    </source>
</evidence>
<sequence>MNNDIERVLYSEEMLGKRMDELATDLTKDYKDKRPIIISVLSGAVLFTVDMIERLDIMAQIDFIDVSSYFGGLGSTGKVKLIHDLKTDVKDRHVLIMEDIVDTGRTLKYLMDLLADRGAKSIKVCSLLNKPEGRKVDVEPDYVGFTVPKEFLVGYGLDYKGFYRNLPYVGILKPSVYQND</sequence>
<dbReference type="EMBL" id="MIMV01000224">
    <property type="protein sequence ID" value="OTA82723.1"/>
    <property type="molecule type" value="Genomic_DNA"/>
</dbReference>
<dbReference type="GO" id="GO:0032263">
    <property type="term" value="P:GMP salvage"/>
    <property type="evidence" value="ECO:0007669"/>
    <property type="project" value="UniProtKB-UniPathway"/>
</dbReference>
<evidence type="ECO:0000313" key="34">
    <source>
        <dbReference type="EMBL" id="QDR71865.1"/>
    </source>
</evidence>
<dbReference type="EMBL" id="WJNA01000002">
    <property type="protein sequence ID" value="MRH08124.1"/>
    <property type="molecule type" value="Genomic_DNA"/>
</dbReference>
<evidence type="ECO:0000256" key="11">
    <source>
        <dbReference type="ARBA" id="ARBA00022726"/>
    </source>
</evidence>
<evidence type="ECO:0000256" key="3">
    <source>
        <dbReference type="ARBA" id="ARBA00004496"/>
    </source>
</evidence>
<dbReference type="Proteomes" id="UP000245866">
    <property type="component" value="Unassembled WGS sequence"/>
</dbReference>
<evidence type="ECO:0000313" key="46">
    <source>
        <dbReference type="Proteomes" id="UP000244369"/>
    </source>
</evidence>
<reference evidence="34 49" key="17">
    <citation type="submission" date="2019-07" db="EMBL/GenBank/DDBJ databases">
        <title>Gastrointestinal microbiota of Peromyscus leucopus, the white-footed mouse.</title>
        <authorList>
            <person name="Milovic A."/>
            <person name="Bassam K."/>
            <person name="Barbour A.G."/>
        </authorList>
    </citation>
    <scope>NUCLEOTIDE SEQUENCE [LARGE SCALE GENOMIC DNA]</scope>
    <source>
        <strain evidence="34 49">LL7</strain>
    </source>
</reference>
<dbReference type="EMBL" id="QAZN01000016">
    <property type="protein sequence ID" value="PTV03341.1"/>
    <property type="molecule type" value="Genomic_DNA"/>
</dbReference>
<evidence type="ECO:0000313" key="53">
    <source>
        <dbReference type="Proteomes" id="UP000472879"/>
    </source>
</evidence>
<dbReference type="PANTHER" id="PTHR43340">
    <property type="entry name" value="HYPOXANTHINE-GUANINE PHOSPHORIBOSYLTRANSFERASE"/>
    <property type="match status" value="1"/>
</dbReference>
<evidence type="ECO:0000256" key="16">
    <source>
        <dbReference type="RuleBase" id="RU364099"/>
    </source>
</evidence>
<dbReference type="EMBL" id="JOSX01000009">
    <property type="protein sequence ID" value="KEK16205.1"/>
    <property type="molecule type" value="Genomic_DNA"/>
</dbReference>
<dbReference type="Proteomes" id="UP000472879">
    <property type="component" value="Unassembled WGS sequence"/>
</dbReference>
<dbReference type="Proteomes" id="UP000244369">
    <property type="component" value="Chromosome"/>
</dbReference>
<dbReference type="PATRIC" id="fig|1598.90.peg.344"/>
<evidence type="ECO:0000256" key="5">
    <source>
        <dbReference type="ARBA" id="ARBA00004676"/>
    </source>
</evidence>
<evidence type="ECO:0000313" key="23">
    <source>
        <dbReference type="EMBL" id="MRH80927.1"/>
    </source>
</evidence>
<dbReference type="Gene3D" id="3.40.50.2020">
    <property type="match status" value="1"/>
</dbReference>
<dbReference type="EMBL" id="PTLS01000032">
    <property type="protein sequence ID" value="RMX25035.1"/>
    <property type="molecule type" value="Genomic_DNA"/>
</dbReference>
<evidence type="ECO:0000313" key="48">
    <source>
        <dbReference type="Proteomes" id="UP000276940"/>
    </source>
</evidence>
<reference evidence="32" key="10">
    <citation type="journal article" date="2018" name="Genome Announc.">
        <title>Fifty-Six Draft Genome Sequences of 10 Lactobacillus Species from 22 Commercial Dietary Supplements.</title>
        <authorList>
            <person name="Gangiredla J."/>
            <person name="Barnaba T.J."/>
            <person name="Mammel M.K."/>
            <person name="Lacher D.W."/>
            <person name="Elkins C.A."/>
            <person name="Lampel K.A."/>
            <person name="Whitehouse C.A."/>
            <person name="Tartera C."/>
        </authorList>
    </citation>
    <scope>NUCLEOTIDE SEQUENCE</scope>
    <source>
        <strain evidence="32">DS12_10</strain>
    </source>
</reference>